<evidence type="ECO:0000313" key="10">
    <source>
        <dbReference type="Proteomes" id="UP000472262"/>
    </source>
</evidence>
<evidence type="ECO:0000256" key="5">
    <source>
        <dbReference type="ARBA" id="ARBA00023136"/>
    </source>
</evidence>
<sequence length="410" mass="45894">VLSEKNYGEFKKLVLFAVMLILINSTVSLVCYLYSFLGVTFPSHFFLPFWCCSAGWIGFVSIFGYFVAGTIINKILIGPIVSMLVEQEKLEGDFRFKHMQIRVSAESAAFCRAGKVEHMRTDRRLQMLLSTQRSLMNKELWLYSGVNTFDYLGSILSYIVIAIPIFAGEYDGLTPGELSALVSKVNVNHMSLSECLCLHLSDKLHSTIVDCLVPSSDTAFELDRLSYKSPVSVELLVKDLILKISQGTHMLVVGNTGTGKTSLLRVLNGLWEPCSGSVEMTTCFGPRGVLFLPQKAYLTDGTLREQVREEKTICSIDDERILKYLELVGLSNLLTRIGGLDTKVDWNCFNYYNQPDDPIHDALTEEAEGQLYKACKQLGMTLITPGHLHHDIMLRLCGGGQWELTKLKEA</sequence>
<feature type="transmembrane region" description="Helical" evidence="6">
    <location>
        <begin position="140"/>
        <end position="167"/>
    </location>
</feature>
<keyword evidence="5 6" id="KW-0472">Membrane</keyword>
<dbReference type="Proteomes" id="UP000472262">
    <property type="component" value="Unassembled WGS sequence"/>
</dbReference>
<keyword evidence="2" id="KW-0813">Transport</keyword>
<evidence type="ECO:0000259" key="7">
    <source>
        <dbReference type="Pfam" id="PF00005"/>
    </source>
</evidence>
<dbReference type="PANTHER" id="PTHR11384">
    <property type="entry name" value="ATP-BINDING CASSETTE, SUB-FAMILY D MEMBER"/>
    <property type="match status" value="1"/>
</dbReference>
<dbReference type="GO" id="GO:0015910">
    <property type="term" value="P:long-chain fatty acid import into peroxisome"/>
    <property type="evidence" value="ECO:0007669"/>
    <property type="project" value="TreeGrafter"/>
</dbReference>
<feature type="domain" description="ABC transporter" evidence="7">
    <location>
        <begin position="238"/>
        <end position="336"/>
    </location>
</feature>
<dbReference type="InterPro" id="IPR027417">
    <property type="entry name" value="P-loop_NTPase"/>
</dbReference>
<dbReference type="Pfam" id="PF00005">
    <property type="entry name" value="ABC_tran"/>
    <property type="match status" value="1"/>
</dbReference>
<evidence type="ECO:0000259" key="8">
    <source>
        <dbReference type="Pfam" id="PF06472"/>
    </source>
</evidence>
<dbReference type="GO" id="GO:0016887">
    <property type="term" value="F:ATP hydrolysis activity"/>
    <property type="evidence" value="ECO:0007669"/>
    <property type="project" value="InterPro"/>
</dbReference>
<dbReference type="SUPFAM" id="SSF52540">
    <property type="entry name" value="P-loop containing nucleoside triphosphate hydrolases"/>
    <property type="match status" value="1"/>
</dbReference>
<evidence type="ECO:0000256" key="4">
    <source>
        <dbReference type="ARBA" id="ARBA00022989"/>
    </source>
</evidence>
<dbReference type="InterPro" id="IPR011527">
    <property type="entry name" value="ABC1_TM_dom"/>
</dbReference>
<dbReference type="Pfam" id="PF06472">
    <property type="entry name" value="ABC_membrane_2"/>
    <property type="match status" value="1"/>
</dbReference>
<evidence type="ECO:0000256" key="6">
    <source>
        <dbReference type="SAM" id="Phobius"/>
    </source>
</evidence>
<feature type="domain" description="ABC transmembrane type-1" evidence="8">
    <location>
        <begin position="53"/>
        <end position="166"/>
    </location>
</feature>
<keyword evidence="4 6" id="KW-1133">Transmembrane helix</keyword>
<dbReference type="GO" id="GO:0042760">
    <property type="term" value="P:very long-chain fatty acid catabolic process"/>
    <property type="evidence" value="ECO:0007669"/>
    <property type="project" value="TreeGrafter"/>
</dbReference>
<feature type="transmembrane region" description="Helical" evidence="6">
    <location>
        <begin position="47"/>
        <end position="68"/>
    </location>
</feature>
<dbReference type="Ensembl" id="ENSSGRT00000100843.1">
    <property type="protein sequence ID" value="ENSSGRP00000094759.1"/>
    <property type="gene ID" value="ENSSGRG00000047404.1"/>
</dbReference>
<protein>
    <submittedName>
        <fullName evidence="9">ATP-binding cassette, sub-family D (ALD), member 4</fullName>
    </submittedName>
</protein>
<keyword evidence="10" id="KW-1185">Reference proteome</keyword>
<dbReference type="InterPro" id="IPR050835">
    <property type="entry name" value="ABC_transporter_sub-D"/>
</dbReference>
<dbReference type="GO" id="GO:0005324">
    <property type="term" value="F:long-chain fatty acid transmembrane transporter activity"/>
    <property type="evidence" value="ECO:0007669"/>
    <property type="project" value="TreeGrafter"/>
</dbReference>
<dbReference type="AlphaFoldDB" id="A0A672S143"/>
<name>A0A672S143_SINGR</name>
<dbReference type="GO" id="GO:0140359">
    <property type="term" value="F:ABC-type transporter activity"/>
    <property type="evidence" value="ECO:0007669"/>
    <property type="project" value="InterPro"/>
</dbReference>
<reference evidence="9" key="1">
    <citation type="submission" date="2025-08" db="UniProtKB">
        <authorList>
            <consortium name="Ensembl"/>
        </authorList>
    </citation>
    <scope>IDENTIFICATION</scope>
</reference>
<reference evidence="9" key="2">
    <citation type="submission" date="2025-09" db="UniProtKB">
        <authorList>
            <consortium name="Ensembl"/>
        </authorList>
    </citation>
    <scope>IDENTIFICATION</scope>
</reference>
<comment type="similarity">
    <text evidence="1">Belongs to the ABC transporter superfamily. ABCD family. Peroxisomal fatty acyl CoA transporter (TC 3.A.1.203) subfamily.</text>
</comment>
<dbReference type="InterPro" id="IPR003439">
    <property type="entry name" value="ABC_transporter-like_ATP-bd"/>
</dbReference>
<evidence type="ECO:0000313" key="9">
    <source>
        <dbReference type="Ensembl" id="ENSSGRP00000094759.1"/>
    </source>
</evidence>
<dbReference type="InParanoid" id="A0A672S143"/>
<organism evidence="9 10">
    <name type="scientific">Sinocyclocheilus grahami</name>
    <name type="common">Dianchi golden-line fish</name>
    <name type="synonym">Barbus grahami</name>
    <dbReference type="NCBI Taxonomy" id="75366"/>
    <lineage>
        <taxon>Eukaryota</taxon>
        <taxon>Metazoa</taxon>
        <taxon>Chordata</taxon>
        <taxon>Craniata</taxon>
        <taxon>Vertebrata</taxon>
        <taxon>Euteleostomi</taxon>
        <taxon>Actinopterygii</taxon>
        <taxon>Neopterygii</taxon>
        <taxon>Teleostei</taxon>
        <taxon>Ostariophysi</taxon>
        <taxon>Cypriniformes</taxon>
        <taxon>Cyprinidae</taxon>
        <taxon>Cyprininae</taxon>
        <taxon>Sinocyclocheilus</taxon>
    </lineage>
</organism>
<dbReference type="GO" id="GO:0006635">
    <property type="term" value="P:fatty acid beta-oxidation"/>
    <property type="evidence" value="ECO:0007669"/>
    <property type="project" value="TreeGrafter"/>
</dbReference>
<evidence type="ECO:0000256" key="3">
    <source>
        <dbReference type="ARBA" id="ARBA00022692"/>
    </source>
</evidence>
<keyword evidence="3 6" id="KW-0812">Transmembrane</keyword>
<dbReference type="GO" id="GO:0005778">
    <property type="term" value="C:peroxisomal membrane"/>
    <property type="evidence" value="ECO:0007669"/>
    <property type="project" value="TreeGrafter"/>
</dbReference>
<proteinExistence type="inferred from homology"/>
<dbReference type="GO" id="GO:0007031">
    <property type="term" value="P:peroxisome organization"/>
    <property type="evidence" value="ECO:0007669"/>
    <property type="project" value="TreeGrafter"/>
</dbReference>
<dbReference type="Gene3D" id="3.40.50.300">
    <property type="entry name" value="P-loop containing nucleotide triphosphate hydrolases"/>
    <property type="match status" value="1"/>
</dbReference>
<dbReference type="PANTHER" id="PTHR11384:SF59">
    <property type="entry name" value="LYSOSOMAL COBALAMIN TRANSPORTER ABCD4"/>
    <property type="match status" value="1"/>
</dbReference>
<feature type="transmembrane region" description="Helical" evidence="6">
    <location>
        <begin position="13"/>
        <end position="35"/>
    </location>
</feature>
<evidence type="ECO:0000256" key="2">
    <source>
        <dbReference type="ARBA" id="ARBA00022448"/>
    </source>
</evidence>
<evidence type="ECO:0000256" key="1">
    <source>
        <dbReference type="ARBA" id="ARBA00008575"/>
    </source>
</evidence>
<accession>A0A672S143</accession>
<dbReference type="GO" id="GO:0005524">
    <property type="term" value="F:ATP binding"/>
    <property type="evidence" value="ECO:0007669"/>
    <property type="project" value="InterPro"/>
</dbReference>